<evidence type="ECO:0000259" key="5">
    <source>
        <dbReference type="Pfam" id="PF12705"/>
    </source>
</evidence>
<dbReference type="Gene3D" id="3.90.320.10">
    <property type="match status" value="1"/>
</dbReference>
<dbReference type="GO" id="GO:0006281">
    <property type="term" value="P:DNA repair"/>
    <property type="evidence" value="ECO:0007669"/>
    <property type="project" value="UniProtKB-KW"/>
</dbReference>
<reference evidence="6 7" key="1">
    <citation type="submission" date="2019-07" db="EMBL/GenBank/DDBJ databases">
        <title>Whole genome shotgun sequence of Nocardia ninae NBRC 108245.</title>
        <authorList>
            <person name="Hosoyama A."/>
            <person name="Uohara A."/>
            <person name="Ohji S."/>
            <person name="Ichikawa N."/>
        </authorList>
    </citation>
    <scope>NUCLEOTIDE SEQUENCE [LARGE SCALE GENOMIC DNA]</scope>
    <source>
        <strain evidence="6 7">NBRC 108245</strain>
    </source>
</reference>
<dbReference type="InterPro" id="IPR038726">
    <property type="entry name" value="PDDEXK_AddAB-type"/>
</dbReference>
<dbReference type="RefSeq" id="WP_147136937.1">
    <property type="nucleotide sequence ID" value="NZ_BJXA01000042.1"/>
</dbReference>
<gene>
    <name evidence="6" type="ORF">NN4_53990</name>
</gene>
<feature type="region of interest" description="Disordered" evidence="4">
    <location>
        <begin position="1"/>
        <end position="20"/>
    </location>
</feature>
<keyword evidence="1" id="KW-0227">DNA damage</keyword>
<evidence type="ECO:0000313" key="7">
    <source>
        <dbReference type="Proteomes" id="UP000321424"/>
    </source>
</evidence>
<dbReference type="Pfam" id="PF12705">
    <property type="entry name" value="PDDEXK_1"/>
    <property type="match status" value="1"/>
</dbReference>
<keyword evidence="2" id="KW-0547">Nucleotide-binding</keyword>
<evidence type="ECO:0000256" key="4">
    <source>
        <dbReference type="SAM" id="MobiDB-lite"/>
    </source>
</evidence>
<evidence type="ECO:0000256" key="3">
    <source>
        <dbReference type="ARBA" id="ARBA00023204"/>
    </source>
</evidence>
<keyword evidence="3" id="KW-0234">DNA repair</keyword>
<sequence>MTGSTTDERPPGTGRPLSVSQHKTYERCSYGYYLERIEGVWQRPAAWLSQGTAFHEAAEAYERSGRAMTVPEMQEVFRESYAHETNKMADETPNLAYWFSSGPYAGPQDIERRYGIGLEQVERYPAWYEKHPNEVIWIDPDGEPGIELGFVVDLDGITVRGFIDAVILDETTGRMRVRDNKSGNQPGDDFQLGTYSAALAVKYGIEQPSIGDYWMARTGKPTFDYDLAEWTVDRVTEEFHQLAANIEAARFIPDPEPSKCRFCSVASSCEFSM</sequence>
<keyword evidence="2" id="KW-0347">Helicase</keyword>
<dbReference type="EMBL" id="BJXA01000042">
    <property type="protein sequence ID" value="GEM40880.1"/>
    <property type="molecule type" value="Genomic_DNA"/>
</dbReference>
<dbReference type="Proteomes" id="UP000321424">
    <property type="component" value="Unassembled WGS sequence"/>
</dbReference>
<protein>
    <recommendedName>
        <fullName evidence="5">PD-(D/E)XK endonuclease-like domain-containing protein</fullName>
    </recommendedName>
</protein>
<comment type="caution">
    <text evidence="6">The sequence shown here is derived from an EMBL/GenBank/DDBJ whole genome shotgun (WGS) entry which is preliminary data.</text>
</comment>
<dbReference type="OrthoDB" id="5144576at2"/>
<keyword evidence="7" id="KW-1185">Reference proteome</keyword>
<feature type="compositionally biased region" description="Basic and acidic residues" evidence="4">
    <location>
        <begin position="1"/>
        <end position="10"/>
    </location>
</feature>
<evidence type="ECO:0000256" key="2">
    <source>
        <dbReference type="ARBA" id="ARBA00022806"/>
    </source>
</evidence>
<proteinExistence type="predicted"/>
<evidence type="ECO:0000256" key="1">
    <source>
        <dbReference type="ARBA" id="ARBA00022763"/>
    </source>
</evidence>
<organism evidence="6 7">
    <name type="scientific">Nocardia ninae NBRC 108245</name>
    <dbReference type="NCBI Taxonomy" id="1210091"/>
    <lineage>
        <taxon>Bacteria</taxon>
        <taxon>Bacillati</taxon>
        <taxon>Actinomycetota</taxon>
        <taxon>Actinomycetes</taxon>
        <taxon>Mycobacteriales</taxon>
        <taxon>Nocardiaceae</taxon>
        <taxon>Nocardia</taxon>
    </lineage>
</organism>
<dbReference type="GO" id="GO:0004386">
    <property type="term" value="F:helicase activity"/>
    <property type="evidence" value="ECO:0007669"/>
    <property type="project" value="UniProtKB-KW"/>
</dbReference>
<accession>A0A511MJQ9</accession>
<keyword evidence="2" id="KW-0378">Hydrolase</keyword>
<name>A0A511MJQ9_9NOCA</name>
<evidence type="ECO:0000313" key="6">
    <source>
        <dbReference type="EMBL" id="GEM40880.1"/>
    </source>
</evidence>
<keyword evidence="2" id="KW-0067">ATP-binding</keyword>
<dbReference type="AlphaFoldDB" id="A0A511MJQ9"/>
<dbReference type="InterPro" id="IPR011604">
    <property type="entry name" value="PDDEXK-like_dom_sf"/>
</dbReference>
<feature type="domain" description="PD-(D/E)XK endonuclease-like" evidence="5">
    <location>
        <begin position="17"/>
        <end position="270"/>
    </location>
</feature>